<reference evidence="13 14" key="1">
    <citation type="submission" date="2017-06" db="EMBL/GenBank/DDBJ databases">
        <authorList>
            <person name="Kim H.J."/>
            <person name="Triplett B.A."/>
        </authorList>
    </citation>
    <scope>NUCLEOTIDE SEQUENCE [LARGE SCALE GENOMIC DNA]</scope>
    <source>
        <strain evidence="13 14">DSM 44272</strain>
    </source>
</reference>
<dbReference type="FunFam" id="3.40.640.10:FF:000005">
    <property type="entry name" value="Glycine dehydrogenase (decarboxylating), mitochondrial"/>
    <property type="match status" value="1"/>
</dbReference>
<feature type="modified residue" description="N6-(pyridoxal phosphate)lysine" evidence="8 9">
    <location>
        <position position="728"/>
    </location>
</feature>
<proteinExistence type="inferred from homology"/>
<evidence type="ECO:0000256" key="1">
    <source>
        <dbReference type="ARBA" id="ARBA00001933"/>
    </source>
</evidence>
<dbReference type="RefSeq" id="WP_089336626.1">
    <property type="nucleotide sequence ID" value="NZ_FZNO01000010.1"/>
</dbReference>
<dbReference type="GO" id="GO:0005829">
    <property type="term" value="C:cytosol"/>
    <property type="evidence" value="ECO:0007669"/>
    <property type="project" value="TreeGrafter"/>
</dbReference>
<name>A0A238WY98_9ACTN</name>
<evidence type="ECO:0000256" key="3">
    <source>
        <dbReference type="ARBA" id="ARBA00010756"/>
    </source>
</evidence>
<dbReference type="InterPro" id="IPR049315">
    <property type="entry name" value="GDC-P_N"/>
</dbReference>
<dbReference type="GO" id="GO:0004375">
    <property type="term" value="F:glycine dehydrogenase (decarboxylating) activity"/>
    <property type="evidence" value="ECO:0007669"/>
    <property type="project" value="UniProtKB-EC"/>
</dbReference>
<evidence type="ECO:0000256" key="6">
    <source>
        <dbReference type="ARBA" id="ARBA00023002"/>
    </source>
</evidence>
<sequence>MVDRAQTAAEPAGETLPPLTGSLPSLTSLNPSGSFAARHIGPRAADTAEMLATVEHPTLESLVDACVPEGVRDRTPLALPAAEDEAAVLALLRERAEANDVYTSMIGLGYYGTVTPTVIQRMVLENPSWYTAYTPYQPEISQGRLEALINFQTMVADLTGLPVSGASMLDEATAAAEAMTLVRRAGRAKSDAVFVVDADTLPQTLGVLQTRAEPLGIRLHVSDLSAGWPTDLPEAGAFGVLLSYPGASGAVRDHRALAAAAHEAGAAVVVAADLLALTLLEAPGEWGADVACGTSQRFGVPMGYGGPHAGYLSVREGLARQLPGRLVGVSVDADGDVAYRLALQTREQHIRREKATSNICTAQVLLAVMAGAYAVYHGPEGLADIAARVHRSAVVLAGWLRAGGVELVHQHFFDTVEVSVPGRAADVVAAAAARRINLRLVDADTVAVACDETTSVAVLRQVAESFGVAVDEANLDDDADEALPAALRRRTPYLTHPVFSAHRSETAMLRYLRSLSDKDLALDRTMIPLGSCTMKLNAATEMAAITWPEFANLHPFVPAEQARGYRQLIDELCDALAEVTGYAAVSVQPNAGSQGEFAGLLAIRGYHRSRGDEQRDVCLIPSSAHGTNAASAVMAGMRVVVVACDEAGNVDLADLRAKVDQHAERLAAIMLTYPSTHGVFEVDIQEICGAVHDAGGQVYVDGANLNAMVGLAKPGRFGSDVSHLNLHKTFCIPHGGGGPGVGPIGVREHLVPFLPSHPLVETGGHGPVVSGAPWGSAGILPISWAYIRLMGPDGLLRATEHAILAANYVAARLRDHFPVLYTGAGGLVAHECILDIRPLTKATGVTNDDIAKRLIDFGFHAPTMSFPVAGTLMVEPTESEDKAELDRFVEAMVTIREEIEKVATGEYDRTDNPLRNAPHTLAMLAGEWDRPYPRTTAIYPVRGLQGRDYLSPVRRIDQAYGDRNLVCSCPPPEAFEEHDFGTHAPPADGAVPTRGQGHPDDLGTAADVVGSQA</sequence>
<feature type="domain" description="Glycine cleavage system P-protein N-terminal" evidence="11">
    <location>
        <begin position="473"/>
        <end position="755"/>
    </location>
</feature>
<dbReference type="GO" id="GO:0016594">
    <property type="term" value="F:glycine binding"/>
    <property type="evidence" value="ECO:0007669"/>
    <property type="project" value="TreeGrafter"/>
</dbReference>
<evidence type="ECO:0000259" key="11">
    <source>
        <dbReference type="Pfam" id="PF02347"/>
    </source>
</evidence>
<dbReference type="EC" id="1.4.4.2" evidence="8"/>
<protein>
    <recommendedName>
        <fullName evidence="8">Glycine dehydrogenase (decarboxylating)</fullName>
        <ecNumber evidence="8">1.4.4.2</ecNumber>
    </recommendedName>
    <alternativeName>
        <fullName evidence="8">Glycine cleavage system P-protein</fullName>
    </alternativeName>
    <alternativeName>
        <fullName evidence="8">Glycine decarboxylase</fullName>
    </alternativeName>
    <alternativeName>
        <fullName evidence="8">Glycine dehydrogenase (aminomethyl-transferring)</fullName>
    </alternativeName>
</protein>
<dbReference type="GO" id="GO:0030170">
    <property type="term" value="F:pyridoxal phosphate binding"/>
    <property type="evidence" value="ECO:0007669"/>
    <property type="project" value="TreeGrafter"/>
</dbReference>
<dbReference type="AlphaFoldDB" id="A0A238WY98"/>
<evidence type="ECO:0000259" key="12">
    <source>
        <dbReference type="Pfam" id="PF21478"/>
    </source>
</evidence>
<keyword evidence="5 8" id="KW-0663">Pyridoxal phosphate</keyword>
<dbReference type="NCBIfam" id="TIGR00461">
    <property type="entry name" value="gcvP"/>
    <property type="match status" value="1"/>
</dbReference>
<evidence type="ECO:0000256" key="5">
    <source>
        <dbReference type="ARBA" id="ARBA00022898"/>
    </source>
</evidence>
<dbReference type="EMBL" id="FZNO01000010">
    <property type="protein sequence ID" value="SNR51442.1"/>
    <property type="molecule type" value="Genomic_DNA"/>
</dbReference>
<comment type="catalytic activity">
    <reaction evidence="7 8">
        <text>N(6)-[(R)-lipoyl]-L-lysyl-[glycine-cleavage complex H protein] + glycine + H(+) = N(6)-[(R)-S(8)-aminomethyldihydrolipoyl]-L-lysyl-[glycine-cleavage complex H protein] + CO2</text>
        <dbReference type="Rhea" id="RHEA:24304"/>
        <dbReference type="Rhea" id="RHEA-COMP:10494"/>
        <dbReference type="Rhea" id="RHEA-COMP:10495"/>
        <dbReference type="ChEBI" id="CHEBI:15378"/>
        <dbReference type="ChEBI" id="CHEBI:16526"/>
        <dbReference type="ChEBI" id="CHEBI:57305"/>
        <dbReference type="ChEBI" id="CHEBI:83099"/>
        <dbReference type="ChEBI" id="CHEBI:83143"/>
        <dbReference type="EC" id="1.4.4.2"/>
    </reaction>
</comment>
<dbReference type="SUPFAM" id="SSF53383">
    <property type="entry name" value="PLP-dependent transferases"/>
    <property type="match status" value="2"/>
</dbReference>
<evidence type="ECO:0000313" key="14">
    <source>
        <dbReference type="Proteomes" id="UP000198403"/>
    </source>
</evidence>
<dbReference type="PANTHER" id="PTHR11773:SF1">
    <property type="entry name" value="GLYCINE DEHYDROGENASE (DECARBOXYLATING), MITOCHONDRIAL"/>
    <property type="match status" value="1"/>
</dbReference>
<comment type="subunit">
    <text evidence="4 8">The glycine cleavage system is composed of four proteins: P, T, L and H.</text>
</comment>
<comment type="cofactor">
    <cofactor evidence="1 8 9">
        <name>pyridoxal 5'-phosphate</name>
        <dbReference type="ChEBI" id="CHEBI:597326"/>
    </cofactor>
</comment>
<evidence type="ECO:0000256" key="4">
    <source>
        <dbReference type="ARBA" id="ARBA00011690"/>
    </source>
</evidence>
<dbReference type="InterPro" id="IPR015421">
    <property type="entry name" value="PyrdxlP-dep_Trfase_major"/>
</dbReference>
<dbReference type="FunFam" id="3.90.1150.10:FF:000007">
    <property type="entry name" value="Glycine dehydrogenase (decarboxylating), mitochondrial"/>
    <property type="match status" value="1"/>
</dbReference>
<dbReference type="HAMAP" id="MF_00711">
    <property type="entry name" value="GcvP"/>
    <property type="match status" value="1"/>
</dbReference>
<evidence type="ECO:0000256" key="7">
    <source>
        <dbReference type="ARBA" id="ARBA00049026"/>
    </source>
</evidence>
<dbReference type="InterPro" id="IPR020581">
    <property type="entry name" value="GDC_P"/>
</dbReference>
<dbReference type="InterPro" id="IPR049316">
    <property type="entry name" value="GDC-P_C"/>
</dbReference>
<dbReference type="NCBIfam" id="NF003346">
    <property type="entry name" value="PRK04366.1"/>
    <property type="match status" value="1"/>
</dbReference>
<keyword evidence="14" id="KW-1185">Reference proteome</keyword>
<feature type="region of interest" description="Disordered" evidence="10">
    <location>
        <begin position="1"/>
        <end position="23"/>
    </location>
</feature>
<dbReference type="InterPro" id="IPR015424">
    <property type="entry name" value="PyrdxlP-dep_Trfase"/>
</dbReference>
<feature type="domain" description="Glycine dehydrogenase C-terminal" evidence="12">
    <location>
        <begin position="798"/>
        <end position="919"/>
    </location>
</feature>
<dbReference type="GO" id="GO:0019464">
    <property type="term" value="P:glycine decarboxylation via glycine cleavage system"/>
    <property type="evidence" value="ECO:0007669"/>
    <property type="project" value="UniProtKB-UniRule"/>
</dbReference>
<dbReference type="CDD" id="cd00613">
    <property type="entry name" value="GDC-P"/>
    <property type="match status" value="1"/>
</dbReference>
<keyword evidence="6 8" id="KW-0560">Oxidoreductase</keyword>
<dbReference type="Gene3D" id="3.90.1150.10">
    <property type="entry name" value="Aspartate Aminotransferase, domain 1"/>
    <property type="match status" value="2"/>
</dbReference>
<gene>
    <name evidence="8" type="primary">gcvP</name>
    <name evidence="13" type="ORF">SAMN06272737_110128</name>
</gene>
<dbReference type="InterPro" id="IPR015422">
    <property type="entry name" value="PyrdxlP-dep_Trfase_small"/>
</dbReference>
<evidence type="ECO:0000256" key="9">
    <source>
        <dbReference type="PIRSR" id="PIRSR603437-50"/>
    </source>
</evidence>
<comment type="similarity">
    <text evidence="3 8">Belongs to the GcvP family.</text>
</comment>
<dbReference type="Pfam" id="PF02347">
    <property type="entry name" value="GDC-P"/>
    <property type="match status" value="2"/>
</dbReference>
<evidence type="ECO:0000256" key="10">
    <source>
        <dbReference type="SAM" id="MobiDB-lite"/>
    </source>
</evidence>
<accession>A0A238WY98</accession>
<evidence type="ECO:0000313" key="13">
    <source>
        <dbReference type="EMBL" id="SNR51442.1"/>
    </source>
</evidence>
<dbReference type="GO" id="GO:0005960">
    <property type="term" value="C:glycine cleavage complex"/>
    <property type="evidence" value="ECO:0007669"/>
    <property type="project" value="TreeGrafter"/>
</dbReference>
<dbReference type="Gene3D" id="3.40.640.10">
    <property type="entry name" value="Type I PLP-dependent aspartate aminotransferase-like (Major domain)"/>
    <property type="match status" value="2"/>
</dbReference>
<evidence type="ECO:0000256" key="2">
    <source>
        <dbReference type="ARBA" id="ARBA00003788"/>
    </source>
</evidence>
<evidence type="ECO:0000256" key="8">
    <source>
        <dbReference type="HAMAP-Rule" id="MF_00711"/>
    </source>
</evidence>
<comment type="function">
    <text evidence="2 8">The glycine cleavage system catalyzes the degradation of glycine. The P protein binds the alpha-amino group of glycine through its pyridoxal phosphate cofactor; CO(2) is released and the remaining methylamine moiety is then transferred to the lipoamide cofactor of the H protein.</text>
</comment>
<dbReference type="InterPro" id="IPR003437">
    <property type="entry name" value="GcvP"/>
</dbReference>
<feature type="domain" description="Glycine cleavage system P-protein N-terminal" evidence="11">
    <location>
        <begin position="38"/>
        <end position="464"/>
    </location>
</feature>
<feature type="region of interest" description="Disordered" evidence="10">
    <location>
        <begin position="979"/>
        <end position="1013"/>
    </location>
</feature>
<dbReference type="PANTHER" id="PTHR11773">
    <property type="entry name" value="GLYCINE DEHYDROGENASE, DECARBOXYLATING"/>
    <property type="match status" value="1"/>
</dbReference>
<dbReference type="Proteomes" id="UP000198403">
    <property type="component" value="Unassembled WGS sequence"/>
</dbReference>
<organism evidence="13 14">
    <name type="scientific">Blastococcus mobilis</name>
    <dbReference type="NCBI Taxonomy" id="1938746"/>
    <lineage>
        <taxon>Bacteria</taxon>
        <taxon>Bacillati</taxon>
        <taxon>Actinomycetota</taxon>
        <taxon>Actinomycetes</taxon>
        <taxon>Geodermatophilales</taxon>
        <taxon>Geodermatophilaceae</taxon>
        <taxon>Blastococcus</taxon>
    </lineage>
</organism>
<dbReference type="Pfam" id="PF21478">
    <property type="entry name" value="GcvP2_C"/>
    <property type="match status" value="1"/>
</dbReference>
<dbReference type="OrthoDB" id="9801272at2"/>
<dbReference type="FunFam" id="3.40.640.10:FF:000007">
    <property type="entry name" value="glycine dehydrogenase (Decarboxylating), mitochondrial"/>
    <property type="match status" value="1"/>
</dbReference>